<evidence type="ECO:0000256" key="1">
    <source>
        <dbReference type="ARBA" id="ARBA00005340"/>
    </source>
</evidence>
<keyword evidence="5 7" id="KW-0862">Zinc</keyword>
<sequence length="280" mass="31301">MINIGTHLSSSKGFEAAANMALEIGGNTFQYFPRNPRGGAVKKLDDNDVKAFHEIVRCNNFAPILCHAPYTYNLSSAKEDVRTFAREAFRQDLERLELLPCDLYNFHPGSHTGLGVDKGIEHIIEILNENITDDITSTILLETMAGKGTEIGRSFEELARIIDGTKQKEKLGVCMDTCHIFSAGYDIVNDLDGVLEEFDKLIGLDKLKAIHLNDSLKPFGENKDRHAGIGEGLIGLDALLSFIKHPKLKNLPFYLETPYDEKGHAREIKMIKELLNEEVE</sequence>
<dbReference type="InterPro" id="IPR001719">
    <property type="entry name" value="AP_endonuc_2"/>
</dbReference>
<dbReference type="OrthoDB" id="9805666at2"/>
<dbReference type="HAMAP" id="MF_00152">
    <property type="entry name" value="Nfo"/>
    <property type="match status" value="1"/>
</dbReference>
<dbReference type="NCBIfam" id="TIGR00587">
    <property type="entry name" value="nfo"/>
    <property type="match status" value="1"/>
</dbReference>
<feature type="binding site" evidence="7">
    <location>
        <position position="256"/>
    </location>
    <ligand>
        <name>Zn(2+)</name>
        <dbReference type="ChEBI" id="CHEBI:29105"/>
        <label>2</label>
    </ligand>
</feature>
<dbReference type="RefSeq" id="WP_073047274.1">
    <property type="nucleotide sequence ID" value="NZ_FQZL01000006.1"/>
</dbReference>
<dbReference type="SMART" id="SM00518">
    <property type="entry name" value="AP2Ec"/>
    <property type="match status" value="1"/>
</dbReference>
<keyword evidence="10" id="KW-1185">Reference proteome</keyword>
<dbReference type="CDD" id="cd00019">
    <property type="entry name" value="AP2Ec"/>
    <property type="match status" value="1"/>
</dbReference>
<keyword evidence="7 9" id="KW-0255">Endonuclease</keyword>
<dbReference type="Pfam" id="PF01261">
    <property type="entry name" value="AP_endonuc_2"/>
    <property type="match status" value="1"/>
</dbReference>
<reference evidence="9 10" key="1">
    <citation type="submission" date="2016-11" db="EMBL/GenBank/DDBJ databases">
        <authorList>
            <person name="Jaros S."/>
            <person name="Januszkiewicz K."/>
            <person name="Wedrychowicz H."/>
        </authorList>
    </citation>
    <scope>NUCLEOTIDE SEQUENCE [LARGE SCALE GENOMIC DNA]</scope>
    <source>
        <strain evidence="9 10">DSM 17477</strain>
    </source>
</reference>
<gene>
    <name evidence="7" type="primary">nfo</name>
    <name evidence="9" type="ORF">SAMN02745751_00707</name>
</gene>
<dbReference type="FunFam" id="3.20.20.150:FF:000001">
    <property type="entry name" value="Probable endonuclease 4"/>
    <property type="match status" value="1"/>
</dbReference>
<dbReference type="SUPFAM" id="SSF51658">
    <property type="entry name" value="Xylose isomerase-like"/>
    <property type="match status" value="1"/>
</dbReference>
<dbReference type="PANTHER" id="PTHR21445">
    <property type="entry name" value="ENDONUCLEASE IV ENDODEOXYRIBONUCLEASE IV"/>
    <property type="match status" value="1"/>
</dbReference>
<evidence type="ECO:0000256" key="6">
    <source>
        <dbReference type="ARBA" id="ARBA00023204"/>
    </source>
</evidence>
<dbReference type="PROSITE" id="PS00731">
    <property type="entry name" value="AP_NUCLEASE_F2_3"/>
    <property type="match status" value="1"/>
</dbReference>
<dbReference type="AlphaFoldDB" id="A0A1M6CX56"/>
<proteinExistence type="inferred from homology"/>
<evidence type="ECO:0000256" key="5">
    <source>
        <dbReference type="ARBA" id="ARBA00022833"/>
    </source>
</evidence>
<keyword evidence="6 7" id="KW-0234">DNA repair</keyword>
<keyword evidence="3 7" id="KW-0227">DNA damage</keyword>
<dbReference type="InterPro" id="IPR036237">
    <property type="entry name" value="Xyl_isomerase-like_sf"/>
</dbReference>
<keyword evidence="4 7" id="KW-0378">Hydrolase</keyword>
<keyword evidence="7" id="KW-0540">Nuclease</keyword>
<comment type="cofactor">
    <cofactor evidence="7">
        <name>Zn(2+)</name>
        <dbReference type="ChEBI" id="CHEBI:29105"/>
    </cofactor>
    <text evidence="7">Binds 3 Zn(2+) ions.</text>
</comment>
<dbReference type="GO" id="GO:0008833">
    <property type="term" value="F:deoxyribonuclease IV (phage-T4-induced) activity"/>
    <property type="evidence" value="ECO:0007669"/>
    <property type="project" value="UniProtKB-UniRule"/>
</dbReference>
<feature type="binding site" evidence="7">
    <location>
        <position position="142"/>
    </location>
    <ligand>
        <name>Zn(2+)</name>
        <dbReference type="ChEBI" id="CHEBI:29105"/>
        <label>1</label>
    </ligand>
</feature>
<evidence type="ECO:0000256" key="4">
    <source>
        <dbReference type="ARBA" id="ARBA00022801"/>
    </source>
</evidence>
<dbReference type="GO" id="GO:0003906">
    <property type="term" value="F:DNA-(apurinic or apyrimidinic site) endonuclease activity"/>
    <property type="evidence" value="ECO:0007669"/>
    <property type="project" value="TreeGrafter"/>
</dbReference>
<organism evidence="9 10">
    <name type="scientific">Dethiosulfatibacter aminovorans DSM 17477</name>
    <dbReference type="NCBI Taxonomy" id="1121476"/>
    <lineage>
        <taxon>Bacteria</taxon>
        <taxon>Bacillati</taxon>
        <taxon>Bacillota</taxon>
        <taxon>Tissierellia</taxon>
        <taxon>Dethiosulfatibacter</taxon>
    </lineage>
</organism>
<accession>A0A1M6CX56</accession>
<evidence type="ECO:0000313" key="9">
    <source>
        <dbReference type="EMBL" id="SHI65549.1"/>
    </source>
</evidence>
<dbReference type="InterPro" id="IPR013022">
    <property type="entry name" value="Xyl_isomerase-like_TIM-brl"/>
</dbReference>
<feature type="binding site" evidence="7">
    <location>
        <position position="176"/>
    </location>
    <ligand>
        <name>Zn(2+)</name>
        <dbReference type="ChEBI" id="CHEBI:29105"/>
        <label>2</label>
    </ligand>
</feature>
<feature type="binding site" evidence="7">
    <location>
        <position position="224"/>
    </location>
    <ligand>
        <name>Zn(2+)</name>
        <dbReference type="ChEBI" id="CHEBI:29105"/>
        <label>3</label>
    </ligand>
</feature>
<dbReference type="GO" id="GO:0006284">
    <property type="term" value="P:base-excision repair"/>
    <property type="evidence" value="ECO:0007669"/>
    <property type="project" value="TreeGrafter"/>
</dbReference>
<evidence type="ECO:0000256" key="2">
    <source>
        <dbReference type="ARBA" id="ARBA00022723"/>
    </source>
</evidence>
<dbReference type="PROSITE" id="PS00730">
    <property type="entry name" value="AP_NUCLEASE_F2_2"/>
    <property type="match status" value="1"/>
</dbReference>
<dbReference type="EMBL" id="FQZL01000006">
    <property type="protein sequence ID" value="SHI65549.1"/>
    <property type="molecule type" value="Genomic_DNA"/>
</dbReference>
<dbReference type="STRING" id="1121476.SAMN02745751_00707"/>
<evidence type="ECO:0000259" key="8">
    <source>
        <dbReference type="Pfam" id="PF01261"/>
    </source>
</evidence>
<keyword evidence="2 7" id="KW-0479">Metal-binding</keyword>
<evidence type="ECO:0000256" key="7">
    <source>
        <dbReference type="HAMAP-Rule" id="MF_00152"/>
    </source>
</evidence>
<comment type="catalytic activity">
    <reaction evidence="7">
        <text>Endonucleolytic cleavage to 5'-phosphooligonucleotide end-products.</text>
        <dbReference type="EC" id="3.1.21.2"/>
    </reaction>
</comment>
<protein>
    <recommendedName>
        <fullName evidence="7">Probable endonuclease 4</fullName>
        <ecNumber evidence="7">3.1.21.2</ecNumber>
    </recommendedName>
    <alternativeName>
        <fullName evidence="7">Endodeoxyribonuclease IV</fullName>
    </alternativeName>
    <alternativeName>
        <fullName evidence="7">Endonuclease IV</fullName>
    </alternativeName>
</protein>
<evidence type="ECO:0000256" key="3">
    <source>
        <dbReference type="ARBA" id="ARBA00022763"/>
    </source>
</evidence>
<dbReference type="GO" id="GO:0008081">
    <property type="term" value="F:phosphoric diester hydrolase activity"/>
    <property type="evidence" value="ECO:0007669"/>
    <property type="project" value="TreeGrafter"/>
</dbReference>
<feature type="binding site" evidence="7">
    <location>
        <position position="179"/>
    </location>
    <ligand>
        <name>Zn(2+)</name>
        <dbReference type="ChEBI" id="CHEBI:29105"/>
        <label>3</label>
    </ligand>
</feature>
<feature type="binding site" evidence="7">
    <location>
        <position position="67"/>
    </location>
    <ligand>
        <name>Zn(2+)</name>
        <dbReference type="ChEBI" id="CHEBI:29105"/>
        <label>1</label>
    </ligand>
</feature>
<evidence type="ECO:0000313" key="10">
    <source>
        <dbReference type="Proteomes" id="UP000184052"/>
    </source>
</evidence>
<dbReference type="EC" id="3.1.21.2" evidence="7"/>
<feature type="binding site" evidence="7">
    <location>
        <position position="107"/>
    </location>
    <ligand>
        <name>Zn(2+)</name>
        <dbReference type="ChEBI" id="CHEBI:29105"/>
        <label>1</label>
    </ligand>
</feature>
<feature type="binding site" evidence="7">
    <location>
        <position position="226"/>
    </location>
    <ligand>
        <name>Zn(2+)</name>
        <dbReference type="ChEBI" id="CHEBI:29105"/>
        <label>3</label>
    </ligand>
</feature>
<dbReference type="Proteomes" id="UP000184052">
    <property type="component" value="Unassembled WGS sequence"/>
</dbReference>
<dbReference type="PROSITE" id="PS51432">
    <property type="entry name" value="AP_NUCLEASE_F2_4"/>
    <property type="match status" value="1"/>
</dbReference>
<comment type="function">
    <text evidence="7">Endonuclease IV plays a role in DNA repair. It cleaves phosphodiester bonds at apurinic or apyrimidinic (AP) sites, generating a 3'-hydroxyl group and a 5'-terminal sugar phosphate.</text>
</comment>
<feature type="domain" description="Xylose isomerase-like TIM barrel" evidence="8">
    <location>
        <begin position="21"/>
        <end position="273"/>
    </location>
</feature>
<dbReference type="GO" id="GO:0003677">
    <property type="term" value="F:DNA binding"/>
    <property type="evidence" value="ECO:0007669"/>
    <property type="project" value="InterPro"/>
</dbReference>
<feature type="binding site" evidence="7">
    <location>
        <position position="211"/>
    </location>
    <ligand>
        <name>Zn(2+)</name>
        <dbReference type="ChEBI" id="CHEBI:29105"/>
        <label>2</label>
    </ligand>
</feature>
<name>A0A1M6CX56_9FIRM</name>
<dbReference type="Gene3D" id="3.20.20.150">
    <property type="entry name" value="Divalent-metal-dependent TIM barrel enzymes"/>
    <property type="match status" value="1"/>
</dbReference>
<dbReference type="PANTHER" id="PTHR21445:SF0">
    <property type="entry name" value="APURINIC-APYRIMIDINIC ENDONUCLEASE"/>
    <property type="match status" value="1"/>
</dbReference>
<dbReference type="GO" id="GO:0008270">
    <property type="term" value="F:zinc ion binding"/>
    <property type="evidence" value="ECO:0007669"/>
    <property type="project" value="UniProtKB-UniRule"/>
</dbReference>
<feature type="binding site" evidence="7">
    <location>
        <position position="142"/>
    </location>
    <ligand>
        <name>Zn(2+)</name>
        <dbReference type="ChEBI" id="CHEBI:29105"/>
        <label>2</label>
    </ligand>
</feature>
<comment type="similarity">
    <text evidence="1 7">Belongs to the AP endonuclease 2 family.</text>
</comment>
<dbReference type="InterPro" id="IPR018246">
    <property type="entry name" value="AP_endonuc_F2_Zn_BS"/>
</dbReference>